<evidence type="ECO:0000313" key="2">
    <source>
        <dbReference type="EMBL" id="EKM48272.1"/>
    </source>
</evidence>
<proteinExistence type="predicted"/>
<reference evidence="2 3" key="1">
    <citation type="journal article" date="2012" name="BMC Genomics">
        <title>Comparative genomics of the white-rot fungi, Phanerochaete carnosa and P. chrysosporium, to elucidate the genetic basis of the distinct wood types they colonize.</title>
        <authorList>
            <person name="Suzuki H."/>
            <person name="MacDonald J."/>
            <person name="Syed K."/>
            <person name="Salamov A."/>
            <person name="Hori C."/>
            <person name="Aerts A."/>
            <person name="Henrissat B."/>
            <person name="Wiebenga A."/>
            <person name="vanKuyk P.A."/>
            <person name="Barry K."/>
            <person name="Lindquist E."/>
            <person name="LaButti K."/>
            <person name="Lapidus A."/>
            <person name="Lucas S."/>
            <person name="Coutinho P."/>
            <person name="Gong Y."/>
            <person name="Samejima M."/>
            <person name="Mahadevan R."/>
            <person name="Abou-Zaid M."/>
            <person name="de Vries R.P."/>
            <person name="Igarashi K."/>
            <person name="Yadav J.S."/>
            <person name="Grigoriev I.V."/>
            <person name="Master E.R."/>
        </authorList>
    </citation>
    <scope>NUCLEOTIDE SEQUENCE [LARGE SCALE GENOMIC DNA]</scope>
    <source>
        <strain evidence="2 3">HHB-10118-sp</strain>
    </source>
</reference>
<dbReference type="AlphaFoldDB" id="K5WDM5"/>
<accession>K5WDM5</accession>
<dbReference type="HOGENOM" id="CLU_970126_0_0_1"/>
<feature type="compositionally biased region" description="Low complexity" evidence="1">
    <location>
        <begin position="131"/>
        <end position="148"/>
    </location>
</feature>
<dbReference type="EMBL" id="JH931233">
    <property type="protein sequence ID" value="EKM48272.1"/>
    <property type="molecule type" value="Genomic_DNA"/>
</dbReference>
<dbReference type="GeneID" id="18913611"/>
<organism evidence="2 3">
    <name type="scientific">Phanerochaete carnosa (strain HHB-10118-sp)</name>
    <name type="common">White-rot fungus</name>
    <name type="synonym">Peniophora carnosa</name>
    <dbReference type="NCBI Taxonomy" id="650164"/>
    <lineage>
        <taxon>Eukaryota</taxon>
        <taxon>Fungi</taxon>
        <taxon>Dikarya</taxon>
        <taxon>Basidiomycota</taxon>
        <taxon>Agaricomycotina</taxon>
        <taxon>Agaricomycetes</taxon>
        <taxon>Polyporales</taxon>
        <taxon>Phanerochaetaceae</taxon>
        <taxon>Phanerochaete</taxon>
    </lineage>
</organism>
<dbReference type="Proteomes" id="UP000008370">
    <property type="component" value="Unassembled WGS sequence"/>
</dbReference>
<dbReference type="KEGG" id="pco:PHACADRAFT_214874"/>
<sequence>MIARRAKYAHTTQRRATTWTTLTPGTLAPSEHALPPAIICPPAQGQLRMFPVRVASRDPHHINNDARAAIHSELSMNMHHSADRDPRIYGSYGTTLHRTLHTTPLSTPSAHPHAPLYATHRHRGSLDERYTPSLATSTPSSSPTTASSSPPPPTSPSTSSLPSSAYPRHVGYSYHAQQYDSRESRSTAVKVRAHSPAIASGHRYAYAPPRAAVFDDEYDDTLRESYFPRFTPFSSFFPLFRPVSLPILHRCRHPALALSMHPPLPTLVSALARRRPSAHTLSGSDPL</sequence>
<name>K5WDM5_PHACS</name>
<evidence type="ECO:0000256" key="1">
    <source>
        <dbReference type="SAM" id="MobiDB-lite"/>
    </source>
</evidence>
<keyword evidence="3" id="KW-1185">Reference proteome</keyword>
<dbReference type="RefSeq" id="XP_007403177.1">
    <property type="nucleotide sequence ID" value="XM_007403115.1"/>
</dbReference>
<feature type="region of interest" description="Disordered" evidence="1">
    <location>
        <begin position="130"/>
        <end position="167"/>
    </location>
</feature>
<dbReference type="InParanoid" id="K5WDM5"/>
<protein>
    <submittedName>
        <fullName evidence="2">Uncharacterized protein</fullName>
    </submittedName>
</protein>
<evidence type="ECO:0000313" key="3">
    <source>
        <dbReference type="Proteomes" id="UP000008370"/>
    </source>
</evidence>
<gene>
    <name evidence="2" type="ORF">PHACADRAFT_214874</name>
</gene>